<keyword evidence="2 4" id="KW-0819">tRNA processing</keyword>
<reference evidence="9 10" key="1">
    <citation type="journal article" date="2011" name="J. Bacteriol.">
        <title>Genome Sequence of Mycoplasma putrefaciens Type Strain KS1.</title>
        <authorList>
            <person name="Calcutt M.J."/>
            <person name="Foecking M.F."/>
        </authorList>
    </citation>
    <scope>NUCLEOTIDE SEQUENCE [LARGE SCALE GENOMIC DNA]</scope>
    <source>
        <strain evidence="10">ATCC 15718 / NCTC 10155 / C30 KS-1 / KS-1</strain>
    </source>
</reference>
<sequence>MNAILLTLLYDGSNYHGWIHQTNAIAIQDVLNQAVKRVIKNNDFKTIAASKTDAGVHAVDQKVLLVISFKPILDKFIKALNKALPSDIQILNAKFVDTSFNLREVKQKTYSYFINDQQFDIFTQRFEYFWKHQPIDVNKLQQIFDLFVGTHEFKLFSGLKQEELKNINSFRKIDSIRVFRNKNNRVQIEFKAAGFIRYQIRMIVGNCLACYLNKKITPETLKSMLQGKGNKTALIAKAKGLVLQKIEFN</sequence>
<dbReference type="KEGG" id="mpf:MPUT_0172"/>
<dbReference type="InterPro" id="IPR020095">
    <property type="entry name" value="PsdUridine_synth_TruA_C"/>
</dbReference>
<organism evidence="9 10">
    <name type="scientific">Mycoplasma putrefaciens (strain ATCC 15718 / NCTC 10155 / C30 KS-1 / KS-1)</name>
    <dbReference type="NCBI Taxonomy" id="743965"/>
    <lineage>
        <taxon>Bacteria</taxon>
        <taxon>Bacillati</taxon>
        <taxon>Mycoplasmatota</taxon>
        <taxon>Mollicutes</taxon>
        <taxon>Mycoplasmataceae</taxon>
        <taxon>Mycoplasma</taxon>
    </lineage>
</organism>
<dbReference type="CDD" id="cd02570">
    <property type="entry name" value="PseudoU_synth_EcTruA"/>
    <property type="match status" value="1"/>
</dbReference>
<evidence type="ECO:0000256" key="3">
    <source>
        <dbReference type="ARBA" id="ARBA00023235"/>
    </source>
</evidence>
<comment type="catalytic activity">
    <reaction evidence="4 7">
        <text>uridine(38/39/40) in tRNA = pseudouridine(38/39/40) in tRNA</text>
        <dbReference type="Rhea" id="RHEA:22376"/>
        <dbReference type="Rhea" id="RHEA-COMP:10085"/>
        <dbReference type="Rhea" id="RHEA-COMP:10087"/>
        <dbReference type="ChEBI" id="CHEBI:65314"/>
        <dbReference type="ChEBI" id="CHEBI:65315"/>
        <dbReference type="EC" id="5.4.99.12"/>
    </reaction>
</comment>
<comment type="caution">
    <text evidence="4">Lacks conserved residue(s) required for the propagation of feature annotation.</text>
</comment>
<dbReference type="AlphaFoldDB" id="A0A7U4E973"/>
<dbReference type="PANTHER" id="PTHR11142:SF0">
    <property type="entry name" value="TRNA PSEUDOURIDINE SYNTHASE-LIKE 1"/>
    <property type="match status" value="1"/>
</dbReference>
<dbReference type="InterPro" id="IPR001406">
    <property type="entry name" value="PsdUridine_synth_TruA"/>
</dbReference>
<evidence type="ECO:0000256" key="5">
    <source>
        <dbReference type="PIRSR" id="PIRSR001430-1"/>
    </source>
</evidence>
<comment type="similarity">
    <text evidence="1 4 7">Belongs to the tRNA pseudouridine synthase TruA family.</text>
</comment>
<dbReference type="RefSeq" id="WP_014034925.1">
    <property type="nucleotide sequence ID" value="NC_015946.1"/>
</dbReference>
<dbReference type="Gene3D" id="3.30.70.580">
    <property type="entry name" value="Pseudouridine synthase I, catalytic domain, N-terminal subdomain"/>
    <property type="match status" value="1"/>
</dbReference>
<evidence type="ECO:0000259" key="8">
    <source>
        <dbReference type="Pfam" id="PF01416"/>
    </source>
</evidence>
<feature type="binding site" evidence="4 6">
    <location>
        <position position="110"/>
    </location>
    <ligand>
        <name>substrate</name>
    </ligand>
</feature>
<dbReference type="Proteomes" id="UP000008907">
    <property type="component" value="Chromosome"/>
</dbReference>
<dbReference type="GO" id="GO:0031119">
    <property type="term" value="P:tRNA pseudouridine synthesis"/>
    <property type="evidence" value="ECO:0007669"/>
    <property type="project" value="UniProtKB-UniRule"/>
</dbReference>
<evidence type="ECO:0000256" key="1">
    <source>
        <dbReference type="ARBA" id="ARBA00009375"/>
    </source>
</evidence>
<dbReference type="EC" id="5.4.99.12" evidence="4"/>
<dbReference type="EMBL" id="CP003021">
    <property type="protein sequence ID" value="AEM68569.1"/>
    <property type="molecule type" value="Genomic_DNA"/>
</dbReference>
<comment type="subunit">
    <text evidence="4">Homodimer.</text>
</comment>
<dbReference type="InterPro" id="IPR020097">
    <property type="entry name" value="PsdUridine_synth_TruA_a/b_dom"/>
</dbReference>
<dbReference type="Pfam" id="PF01416">
    <property type="entry name" value="PseudoU_synth_1"/>
    <property type="match status" value="2"/>
</dbReference>
<dbReference type="SUPFAM" id="SSF55120">
    <property type="entry name" value="Pseudouridine synthase"/>
    <property type="match status" value="1"/>
</dbReference>
<feature type="active site" description="Nucleophile" evidence="4 5">
    <location>
        <position position="53"/>
    </location>
</feature>
<dbReference type="PANTHER" id="PTHR11142">
    <property type="entry name" value="PSEUDOURIDYLATE SYNTHASE"/>
    <property type="match status" value="1"/>
</dbReference>
<gene>
    <name evidence="4 9" type="primary">truA</name>
    <name evidence="9" type="ordered locus">MPUT_0172</name>
</gene>
<dbReference type="InterPro" id="IPR020094">
    <property type="entry name" value="TruA/RsuA/RluB/E/F_N"/>
</dbReference>
<protein>
    <recommendedName>
        <fullName evidence="4">tRNA pseudouridine synthase A</fullName>
        <ecNumber evidence="4">5.4.99.12</ecNumber>
    </recommendedName>
    <alternativeName>
        <fullName evidence="4">tRNA pseudouridine(38-40) synthase</fullName>
    </alternativeName>
    <alternativeName>
        <fullName evidence="4">tRNA pseudouridylate synthase I</fullName>
    </alternativeName>
    <alternativeName>
        <fullName evidence="4">tRNA-uridine isomerase I</fullName>
    </alternativeName>
</protein>
<accession>A0A7U4E973</accession>
<feature type="domain" description="Pseudouridine synthase I TruA alpha/beta" evidence="8">
    <location>
        <begin position="146"/>
        <end position="249"/>
    </location>
</feature>
<feature type="domain" description="Pseudouridine synthase I TruA alpha/beta" evidence="8">
    <location>
        <begin position="9"/>
        <end position="96"/>
    </location>
</feature>
<dbReference type="HAMAP" id="MF_00171">
    <property type="entry name" value="TruA"/>
    <property type="match status" value="1"/>
</dbReference>
<evidence type="ECO:0000256" key="6">
    <source>
        <dbReference type="PIRSR" id="PIRSR001430-2"/>
    </source>
</evidence>
<evidence type="ECO:0000256" key="7">
    <source>
        <dbReference type="RuleBase" id="RU003792"/>
    </source>
</evidence>
<evidence type="ECO:0000313" key="9">
    <source>
        <dbReference type="EMBL" id="AEM68569.1"/>
    </source>
</evidence>
<evidence type="ECO:0000256" key="4">
    <source>
        <dbReference type="HAMAP-Rule" id="MF_00171"/>
    </source>
</evidence>
<dbReference type="Gene3D" id="3.30.70.660">
    <property type="entry name" value="Pseudouridine synthase I, catalytic domain, C-terminal subdomain"/>
    <property type="match status" value="1"/>
</dbReference>
<evidence type="ECO:0000256" key="2">
    <source>
        <dbReference type="ARBA" id="ARBA00022694"/>
    </source>
</evidence>
<dbReference type="PIRSF" id="PIRSF001430">
    <property type="entry name" value="tRNA_psdUrid_synth"/>
    <property type="match status" value="1"/>
</dbReference>
<evidence type="ECO:0000313" key="10">
    <source>
        <dbReference type="Proteomes" id="UP000008907"/>
    </source>
</evidence>
<name>A0A7U4E973_MYCPK</name>
<keyword evidence="3 4" id="KW-0413">Isomerase</keyword>
<dbReference type="GO" id="GO:0003723">
    <property type="term" value="F:RNA binding"/>
    <property type="evidence" value="ECO:0007669"/>
    <property type="project" value="InterPro"/>
</dbReference>
<comment type="function">
    <text evidence="4">Formation of pseudouridine at positions 38, 39 and 40 in the anticodon stem and loop of transfer RNAs.</text>
</comment>
<dbReference type="GO" id="GO:0160147">
    <property type="term" value="F:tRNA pseudouridine(38-40) synthase activity"/>
    <property type="evidence" value="ECO:0007669"/>
    <property type="project" value="UniProtKB-EC"/>
</dbReference>
<dbReference type="InterPro" id="IPR020103">
    <property type="entry name" value="PsdUridine_synth_cat_dom_sf"/>
</dbReference>
<proteinExistence type="inferred from homology"/>